<feature type="region of interest" description="Disordered" evidence="1">
    <location>
        <begin position="1"/>
        <end position="36"/>
    </location>
</feature>
<accession>A0A0A9FJF0</accession>
<reference evidence="2" key="2">
    <citation type="journal article" date="2015" name="Data Brief">
        <title>Shoot transcriptome of the giant reed, Arundo donax.</title>
        <authorList>
            <person name="Barrero R.A."/>
            <person name="Guerrero F.D."/>
            <person name="Moolhuijzen P."/>
            <person name="Goolsby J.A."/>
            <person name="Tidwell J."/>
            <person name="Bellgard S.E."/>
            <person name="Bellgard M.I."/>
        </authorList>
    </citation>
    <scope>NUCLEOTIDE SEQUENCE</scope>
    <source>
        <tissue evidence="2">Shoot tissue taken approximately 20 cm above the soil surface</tissue>
    </source>
</reference>
<feature type="compositionally biased region" description="Basic and acidic residues" evidence="1">
    <location>
        <begin position="22"/>
        <end position="36"/>
    </location>
</feature>
<feature type="compositionally biased region" description="Low complexity" evidence="1">
    <location>
        <begin position="1"/>
        <end position="17"/>
    </location>
</feature>
<evidence type="ECO:0000313" key="2">
    <source>
        <dbReference type="EMBL" id="JAE12472.1"/>
    </source>
</evidence>
<sequence length="48" mass="5096">MPTRPSATPSSTARSPAYVHSTDPDKSNKEKHASTHHCTDIGSLACCL</sequence>
<dbReference type="AlphaFoldDB" id="A0A0A9FJF0"/>
<dbReference type="EMBL" id="GBRH01185424">
    <property type="protein sequence ID" value="JAE12472.1"/>
    <property type="molecule type" value="Transcribed_RNA"/>
</dbReference>
<evidence type="ECO:0000256" key="1">
    <source>
        <dbReference type="SAM" id="MobiDB-lite"/>
    </source>
</evidence>
<protein>
    <submittedName>
        <fullName evidence="2">Uncharacterized protein</fullName>
    </submittedName>
</protein>
<organism evidence="2">
    <name type="scientific">Arundo donax</name>
    <name type="common">Giant reed</name>
    <name type="synonym">Donax arundinaceus</name>
    <dbReference type="NCBI Taxonomy" id="35708"/>
    <lineage>
        <taxon>Eukaryota</taxon>
        <taxon>Viridiplantae</taxon>
        <taxon>Streptophyta</taxon>
        <taxon>Embryophyta</taxon>
        <taxon>Tracheophyta</taxon>
        <taxon>Spermatophyta</taxon>
        <taxon>Magnoliopsida</taxon>
        <taxon>Liliopsida</taxon>
        <taxon>Poales</taxon>
        <taxon>Poaceae</taxon>
        <taxon>PACMAD clade</taxon>
        <taxon>Arundinoideae</taxon>
        <taxon>Arundineae</taxon>
        <taxon>Arundo</taxon>
    </lineage>
</organism>
<name>A0A0A9FJF0_ARUDO</name>
<proteinExistence type="predicted"/>
<reference evidence="2" key="1">
    <citation type="submission" date="2014-09" db="EMBL/GenBank/DDBJ databases">
        <authorList>
            <person name="Magalhaes I.L.F."/>
            <person name="Oliveira U."/>
            <person name="Santos F.R."/>
            <person name="Vidigal T.H.D.A."/>
            <person name="Brescovit A.D."/>
            <person name="Santos A.J."/>
        </authorList>
    </citation>
    <scope>NUCLEOTIDE SEQUENCE</scope>
    <source>
        <tissue evidence="2">Shoot tissue taken approximately 20 cm above the soil surface</tissue>
    </source>
</reference>